<dbReference type="AlphaFoldDB" id="A0A5S9WJH4"/>
<dbReference type="Proteomes" id="UP000434276">
    <property type="component" value="Unassembled WGS sequence"/>
</dbReference>
<dbReference type="EMBL" id="CACSHJ010000087">
    <property type="protein sequence ID" value="CAA0271228.1"/>
    <property type="molecule type" value="Genomic_DNA"/>
</dbReference>
<gene>
    <name evidence="1" type="ORF">C24_LOCUS3566</name>
</gene>
<evidence type="ECO:0000313" key="2">
    <source>
        <dbReference type="Proteomes" id="UP000434276"/>
    </source>
</evidence>
<protein>
    <submittedName>
        <fullName evidence="1">Uncharacterized protein</fullName>
    </submittedName>
</protein>
<name>A0A5S9WJH4_ARATH</name>
<dbReference type="OrthoDB" id="1110839at2759"/>
<proteinExistence type="predicted"/>
<organism evidence="1 2">
    <name type="scientific">Arabidopsis thaliana</name>
    <name type="common">Mouse-ear cress</name>
    <dbReference type="NCBI Taxonomy" id="3702"/>
    <lineage>
        <taxon>Eukaryota</taxon>
        <taxon>Viridiplantae</taxon>
        <taxon>Streptophyta</taxon>
        <taxon>Embryophyta</taxon>
        <taxon>Tracheophyta</taxon>
        <taxon>Spermatophyta</taxon>
        <taxon>Magnoliopsida</taxon>
        <taxon>eudicotyledons</taxon>
        <taxon>Gunneridae</taxon>
        <taxon>Pentapetalae</taxon>
        <taxon>rosids</taxon>
        <taxon>malvids</taxon>
        <taxon>Brassicales</taxon>
        <taxon>Brassicaceae</taxon>
        <taxon>Camelineae</taxon>
        <taxon>Arabidopsis</taxon>
    </lineage>
</organism>
<accession>A0A5S9WJH4</accession>
<reference evidence="1 2" key="1">
    <citation type="submission" date="2019-12" db="EMBL/GenBank/DDBJ databases">
        <authorList>
            <person name="Jiao W.-B."/>
            <person name="Schneeberger K."/>
        </authorList>
    </citation>
    <scope>NUCLEOTIDE SEQUENCE [LARGE SCALE GENOMIC DNA]</scope>
    <source>
        <strain evidence="2">cv. C24</strain>
    </source>
</reference>
<sequence>MMYSNQETCMIWENVLMMIQLKILILVRDVVQDEKLAKKIIQNAGDTNGNNSTPNSNDDFAQVFGRERPGRVRCVGLGPTPSSFIQNRTTTTLSEEQEVLGLNNRVHELEDKLVKMSDLEDKVDKMNEVIYQPAAGNNNCTTCRRTSTMDRRRWLQVEGNDFK</sequence>
<dbReference type="ExpressionAtlas" id="A0A5S9WJH4">
    <property type="expression patterns" value="baseline and differential"/>
</dbReference>
<evidence type="ECO:0000313" key="1">
    <source>
        <dbReference type="EMBL" id="CAA0271228.1"/>
    </source>
</evidence>